<keyword evidence="2" id="KW-1185">Reference proteome</keyword>
<organism evidence="1 2">
    <name type="scientific">Panicum virgatum</name>
    <name type="common">Blackwell switchgrass</name>
    <dbReference type="NCBI Taxonomy" id="38727"/>
    <lineage>
        <taxon>Eukaryota</taxon>
        <taxon>Viridiplantae</taxon>
        <taxon>Streptophyta</taxon>
        <taxon>Embryophyta</taxon>
        <taxon>Tracheophyta</taxon>
        <taxon>Spermatophyta</taxon>
        <taxon>Magnoliopsida</taxon>
        <taxon>Liliopsida</taxon>
        <taxon>Poales</taxon>
        <taxon>Poaceae</taxon>
        <taxon>PACMAD clade</taxon>
        <taxon>Panicoideae</taxon>
        <taxon>Panicodae</taxon>
        <taxon>Paniceae</taxon>
        <taxon>Panicinae</taxon>
        <taxon>Panicum</taxon>
        <taxon>Panicum sect. Hiantes</taxon>
    </lineage>
</organism>
<sequence>MAIGDPHTRPDEDTFFVPNSFGLERDARDWEACTLVPWALHLPCEAGAQDIEELLLDALKLERGAITVTVHQPEPYLIRFERQEHCKKAQNCGRFQRRGIDICLRRWRSLTHALGMHICYRVRLYLDGIPGHSWTLEIVERVIGHRCALQCINTDLVQPLDTRHIDLWAWTENPSAIPKKVWLVFTHSPSDQPAAVAIFQ</sequence>
<name>A0A8T0QC80_PANVG</name>
<accession>A0A8T0QC80</accession>
<dbReference type="InterPro" id="IPR053253">
    <property type="entry name" value="Sex_diff_modulator"/>
</dbReference>
<dbReference type="PANTHER" id="PTHR33087">
    <property type="entry name" value="OS07G0539200 PROTEIN"/>
    <property type="match status" value="1"/>
</dbReference>
<dbReference type="AlphaFoldDB" id="A0A8T0QC80"/>
<comment type="caution">
    <text evidence="1">The sequence shown here is derived from an EMBL/GenBank/DDBJ whole genome shotgun (WGS) entry which is preliminary data.</text>
</comment>
<reference evidence="1" key="1">
    <citation type="submission" date="2020-05" db="EMBL/GenBank/DDBJ databases">
        <title>WGS assembly of Panicum virgatum.</title>
        <authorList>
            <person name="Lovell J.T."/>
            <person name="Jenkins J."/>
            <person name="Shu S."/>
            <person name="Juenger T.E."/>
            <person name="Schmutz J."/>
        </authorList>
    </citation>
    <scope>NUCLEOTIDE SEQUENCE</scope>
    <source>
        <strain evidence="1">AP13</strain>
    </source>
</reference>
<dbReference type="EMBL" id="CM029049">
    <property type="protein sequence ID" value="KAG2571015.1"/>
    <property type="molecule type" value="Genomic_DNA"/>
</dbReference>
<gene>
    <name evidence="1" type="ORF">PVAP13_7KG025238</name>
</gene>
<evidence type="ECO:0000313" key="1">
    <source>
        <dbReference type="EMBL" id="KAG2571015.1"/>
    </source>
</evidence>
<dbReference type="PANTHER" id="PTHR33087:SF21">
    <property type="entry name" value="OS03G0782100 PROTEIN"/>
    <property type="match status" value="1"/>
</dbReference>
<proteinExistence type="predicted"/>
<protein>
    <submittedName>
        <fullName evidence="1">Uncharacterized protein</fullName>
    </submittedName>
</protein>
<evidence type="ECO:0000313" key="2">
    <source>
        <dbReference type="Proteomes" id="UP000823388"/>
    </source>
</evidence>
<dbReference type="Proteomes" id="UP000823388">
    <property type="component" value="Chromosome 7K"/>
</dbReference>